<dbReference type="EMBL" id="WJXW01000014">
    <property type="protein sequence ID" value="KAF9730368.1"/>
    <property type="molecule type" value="Genomic_DNA"/>
</dbReference>
<evidence type="ECO:0000256" key="1">
    <source>
        <dbReference type="SAM" id="MobiDB-lite"/>
    </source>
</evidence>
<feature type="compositionally biased region" description="Acidic residues" evidence="1">
    <location>
        <begin position="87"/>
        <end position="102"/>
    </location>
</feature>
<dbReference type="AlphaFoldDB" id="A0A9P6G7X1"/>
<accession>A0A9P6G7X1</accession>
<evidence type="ECO:0000313" key="3">
    <source>
        <dbReference type="Proteomes" id="UP000756921"/>
    </source>
</evidence>
<feature type="region of interest" description="Disordered" evidence="1">
    <location>
        <begin position="84"/>
        <end position="202"/>
    </location>
</feature>
<feature type="compositionally biased region" description="Polar residues" evidence="1">
    <location>
        <begin position="153"/>
        <end position="170"/>
    </location>
</feature>
<comment type="caution">
    <text evidence="2">The sequence shown here is derived from an EMBL/GenBank/DDBJ whole genome shotgun (WGS) entry which is preliminary data.</text>
</comment>
<gene>
    <name evidence="2" type="ORF">PMIN01_11237</name>
</gene>
<dbReference type="Proteomes" id="UP000756921">
    <property type="component" value="Unassembled WGS sequence"/>
</dbReference>
<feature type="region of interest" description="Disordered" evidence="1">
    <location>
        <begin position="1"/>
        <end position="20"/>
    </location>
</feature>
<protein>
    <submittedName>
        <fullName evidence="2">Uncharacterized protein</fullName>
    </submittedName>
</protein>
<feature type="compositionally biased region" description="Polar residues" evidence="1">
    <location>
        <begin position="183"/>
        <end position="194"/>
    </location>
</feature>
<dbReference type="OrthoDB" id="3800095at2759"/>
<organism evidence="2 3">
    <name type="scientific">Paraphaeosphaeria minitans</name>
    <dbReference type="NCBI Taxonomy" id="565426"/>
    <lineage>
        <taxon>Eukaryota</taxon>
        <taxon>Fungi</taxon>
        <taxon>Dikarya</taxon>
        <taxon>Ascomycota</taxon>
        <taxon>Pezizomycotina</taxon>
        <taxon>Dothideomycetes</taxon>
        <taxon>Pleosporomycetidae</taxon>
        <taxon>Pleosporales</taxon>
        <taxon>Massarineae</taxon>
        <taxon>Didymosphaeriaceae</taxon>
        <taxon>Paraphaeosphaeria</taxon>
    </lineage>
</organism>
<sequence length="551" mass="61739">MAPHKKRASSSLQAPVVKRRRDELDTSKYKIIVDYGLITKRRLIDPQSDRNAALPAPCPENLSTGALVLPAEVIDNFWATFNKKNEEDDDDEFDDEDQEDEKVEAGESSKSCCDNKDEGKQVEKTSPVVELPKSIRSYKPTSARCPVAAVRKATSNSSKHGPSGSQSRSGIPSFVAVSGPSKEVQSPFANTPKTSTEEPEDKHRTAIEVEAGVSPSHIDVSRQDVVSSNPAATVPVMLNQPSFTPFSHKPIYLNEPGHGQFKSRLVFEADGIPHDQLYEELVHTNNRMTALQKLKVWRQTLGGKSKDGQVRKAKRLVILNEGVPSMARNELSLYTDTLKGLGSWMKHFMPDSFIVIKTAIPANSHTVSGRFRAYMDALFQLLKRFPFHFSVQIEDKSVLAMRITDNTQDSVPEELAFACNFVNSVEFFRQHGHFWAGDQKPFLSLKPAKKRNKTIDGSFDPDREAKIVAEWLPWIPEQYARDFYAACIAYHNVDLGHLECTNPGLNPEALTPQESVDFVASMNRSLFVSPIHPEPGHSYRTWDEHRHLIGF</sequence>
<reference evidence="2" key="1">
    <citation type="journal article" date="2020" name="Mol. Plant Microbe Interact.">
        <title>Genome Sequence of the Biocontrol Agent Coniothyrium minitans strain Conio (IMI 134523).</title>
        <authorList>
            <person name="Patel D."/>
            <person name="Shittu T.A."/>
            <person name="Baroncelli R."/>
            <person name="Muthumeenakshi S."/>
            <person name="Osborne T.H."/>
            <person name="Janganan T.K."/>
            <person name="Sreenivasaprasad S."/>
        </authorList>
    </citation>
    <scope>NUCLEOTIDE SEQUENCE</scope>
    <source>
        <strain evidence="2">Conio</strain>
    </source>
</reference>
<proteinExistence type="predicted"/>
<feature type="compositionally biased region" description="Basic and acidic residues" evidence="1">
    <location>
        <begin position="103"/>
        <end position="123"/>
    </location>
</feature>
<keyword evidence="3" id="KW-1185">Reference proteome</keyword>
<name>A0A9P6G7X1_9PLEO</name>
<evidence type="ECO:0000313" key="2">
    <source>
        <dbReference type="EMBL" id="KAF9730368.1"/>
    </source>
</evidence>